<evidence type="ECO:0000259" key="1">
    <source>
        <dbReference type="Pfam" id="PF00326"/>
    </source>
</evidence>
<evidence type="ECO:0000313" key="2">
    <source>
        <dbReference type="EMBL" id="KAG0249608.1"/>
    </source>
</evidence>
<evidence type="ECO:0000313" key="3">
    <source>
        <dbReference type="Proteomes" id="UP000726737"/>
    </source>
</evidence>
<dbReference type="EMBL" id="JAAAJA010000791">
    <property type="protein sequence ID" value="KAG0249608.1"/>
    <property type="molecule type" value="Genomic_DNA"/>
</dbReference>
<dbReference type="GO" id="GO:0006508">
    <property type="term" value="P:proteolysis"/>
    <property type="evidence" value="ECO:0007669"/>
    <property type="project" value="InterPro"/>
</dbReference>
<dbReference type="SUPFAM" id="SSF53474">
    <property type="entry name" value="alpha/beta-Hydrolases"/>
    <property type="match status" value="1"/>
</dbReference>
<dbReference type="InterPro" id="IPR050585">
    <property type="entry name" value="Xaa-Pro_dipeptidyl-ppase/CocE"/>
</dbReference>
<proteinExistence type="predicted"/>
<organism evidence="2 3">
    <name type="scientific">Mortierella polycephala</name>
    <dbReference type="NCBI Taxonomy" id="41804"/>
    <lineage>
        <taxon>Eukaryota</taxon>
        <taxon>Fungi</taxon>
        <taxon>Fungi incertae sedis</taxon>
        <taxon>Mucoromycota</taxon>
        <taxon>Mortierellomycotina</taxon>
        <taxon>Mortierellomycetes</taxon>
        <taxon>Mortierellales</taxon>
        <taxon>Mortierellaceae</taxon>
        <taxon>Mortierella</taxon>
    </lineage>
</organism>
<dbReference type="Proteomes" id="UP000726737">
    <property type="component" value="Unassembled WGS sequence"/>
</dbReference>
<feature type="domain" description="Peptidase S9 prolyl oligopeptidase catalytic" evidence="1">
    <location>
        <begin position="390"/>
        <end position="597"/>
    </location>
</feature>
<keyword evidence="2" id="KW-0031">Aminopeptidase</keyword>
<keyword evidence="2" id="KW-0378">Hydrolase</keyword>
<dbReference type="GO" id="GO:0004177">
    <property type="term" value="F:aminopeptidase activity"/>
    <property type="evidence" value="ECO:0007669"/>
    <property type="project" value="UniProtKB-KW"/>
</dbReference>
<dbReference type="InterPro" id="IPR029058">
    <property type="entry name" value="AB_hydrolase_fold"/>
</dbReference>
<keyword evidence="2" id="KW-0645">Protease</keyword>
<dbReference type="AlphaFoldDB" id="A0A9P6TWU5"/>
<dbReference type="OrthoDB" id="416344at2759"/>
<reference evidence="2" key="1">
    <citation type="journal article" date="2020" name="Fungal Divers.">
        <title>Resolving the Mortierellaceae phylogeny through synthesis of multi-gene phylogenetics and phylogenomics.</title>
        <authorList>
            <person name="Vandepol N."/>
            <person name="Liber J."/>
            <person name="Desiro A."/>
            <person name="Na H."/>
            <person name="Kennedy M."/>
            <person name="Barry K."/>
            <person name="Grigoriev I.V."/>
            <person name="Miller A.N."/>
            <person name="O'Donnell K."/>
            <person name="Stajich J.E."/>
            <person name="Bonito G."/>
        </authorList>
    </citation>
    <scope>NUCLEOTIDE SEQUENCE</scope>
    <source>
        <strain evidence="2">KOD948</strain>
    </source>
</reference>
<dbReference type="PANTHER" id="PTHR43056">
    <property type="entry name" value="PEPTIDASE S9 PROLYL OLIGOPEPTIDASE"/>
    <property type="match status" value="1"/>
</dbReference>
<dbReference type="PANTHER" id="PTHR43056:SF5">
    <property type="entry name" value="PEPTIDASE S9 PROLYL OLIGOPEPTIDASE CATALYTIC DOMAIN-CONTAINING PROTEIN"/>
    <property type="match status" value="1"/>
</dbReference>
<dbReference type="InterPro" id="IPR001375">
    <property type="entry name" value="Peptidase_S9_cat"/>
</dbReference>
<dbReference type="SUPFAM" id="SSF82171">
    <property type="entry name" value="DPP6 N-terminal domain-like"/>
    <property type="match status" value="1"/>
</dbReference>
<comment type="caution">
    <text evidence="2">The sequence shown here is derived from an EMBL/GenBank/DDBJ whole genome shotgun (WGS) entry which is preliminary data.</text>
</comment>
<name>A0A9P6TWU5_9FUNG</name>
<sequence>MTPTVAPFGEWTSPIDVNFITSSTSRISNLQKNEYTGDLFWIEANAATNGRQTIMIRTANGNTSELTPEPFIARTHVHEYGGGVFTLGRDFLVSSNDVDCRLYKIDIATREMTPITPENSLWRYADIAIHPSEKFLVCVREDHTMDTPQTVVNTLVVVRLDTPEPNVEILAEGADFYAAPRFNPANPSEMAYISWNHPFMIWDHTQLYYTYLNISDTDIKIASQTLLTGADKNKKESTGQPRFAVDGTLYFVSDKTGFWNIYSYRPERGAALVLAEPLMADFQGVDHLAVIDTKSMSIQTLSTEFLVIDGVYASTDGADDYEVLMKSSAVDVPKAYISKPEALTFKTNGGLDAYAFYYPPTNADYVGPEGVLPPLRVLSHGGPTSAFTPELSWSINYFTSRGIACVAVNYGGSSRYGREFRDRLRGLWGVVDVDDCCNAAKYLVQRGYVDENKLAIVGGSAGGYTTLACLAFRNVFKAGVSHYGIGNMETLAKETHKFELRYPENLVGPYPEAIELYRKRSPLYSADKITCPCAFFQGGLDKVVPPNQAETMVKDLKERGLPVAYVLFDDEGHGFRIPKNVKMALQGEVTFLGRVFGFTPFDAVPLEIANENAIGK</sequence>
<protein>
    <submittedName>
        <fullName evidence="2">Dipeptidyl aminopeptidase</fullName>
    </submittedName>
</protein>
<gene>
    <name evidence="2" type="primary">DAP2</name>
    <name evidence="2" type="ORF">BG011_009099</name>
</gene>
<accession>A0A9P6TWU5</accession>
<keyword evidence="3" id="KW-1185">Reference proteome</keyword>
<dbReference type="Pfam" id="PF00326">
    <property type="entry name" value="Peptidase_S9"/>
    <property type="match status" value="1"/>
</dbReference>
<dbReference type="GO" id="GO:0008236">
    <property type="term" value="F:serine-type peptidase activity"/>
    <property type="evidence" value="ECO:0007669"/>
    <property type="project" value="InterPro"/>
</dbReference>
<dbReference type="Gene3D" id="3.40.50.1820">
    <property type="entry name" value="alpha/beta hydrolase"/>
    <property type="match status" value="1"/>
</dbReference>